<keyword evidence="1" id="KW-0479">Metal-binding</keyword>
<evidence type="ECO:0000259" key="6">
    <source>
        <dbReference type="Pfam" id="PF16543"/>
    </source>
</evidence>
<accession>D2V717</accession>
<feature type="compositionally biased region" description="Acidic residues" evidence="5">
    <location>
        <begin position="87"/>
        <end position="106"/>
    </location>
</feature>
<evidence type="ECO:0000313" key="7">
    <source>
        <dbReference type="EMBL" id="EFC47292.1"/>
    </source>
</evidence>
<dbReference type="PANTHER" id="PTHR12681:SF0">
    <property type="entry name" value="ZINC FINGER CCCH DOMAIN-CONTAINING PROTEIN 15"/>
    <property type="match status" value="1"/>
</dbReference>
<keyword evidence="8" id="KW-1185">Reference proteome</keyword>
<keyword evidence="4" id="KW-0175">Coiled coil</keyword>
<dbReference type="InParanoid" id="D2V717"/>
<sequence>MAGPPKVSKKTEQTFGLKNKNKSKTVQTYVKSVSNTVNQVHDKKVKQEMAEKEKKRLEKLAQKKREQELKDLFKTIDGKKDEKAEEASTEEGQEGEEVTFDSLEQEMADEAELSIEEIVEKERAKIMDGTPVTYESFTKWKQFKVEQQKKEEERKRKLQMALYEKSGQGLSGRELFKMNEALFVDDEEADETVYEIPEDAIDEDLFLEGDDEEEISEEIDEEYDPSSWKEKQTPKEQLLNYTQSRKYPDAKYEKLPKQNPQENGERISVVIEKPIKKEFMLSKLFPSRKLAEQNASLVALRFLQKYEEKQKEKAATASSSNE</sequence>
<reference evidence="7 8" key="1">
    <citation type="journal article" date="2010" name="Cell">
        <title>The genome of Naegleria gruberi illuminates early eukaryotic versatility.</title>
        <authorList>
            <person name="Fritz-Laylin L.K."/>
            <person name="Prochnik S.E."/>
            <person name="Ginger M.L."/>
            <person name="Dacks J.B."/>
            <person name="Carpenter M.L."/>
            <person name="Field M.C."/>
            <person name="Kuo A."/>
            <person name="Paredez A."/>
            <person name="Chapman J."/>
            <person name="Pham J."/>
            <person name="Shu S."/>
            <person name="Neupane R."/>
            <person name="Cipriano M."/>
            <person name="Mancuso J."/>
            <person name="Tu H."/>
            <person name="Salamov A."/>
            <person name="Lindquist E."/>
            <person name="Shapiro H."/>
            <person name="Lucas S."/>
            <person name="Grigoriev I.V."/>
            <person name="Cande W.Z."/>
            <person name="Fulton C."/>
            <person name="Rokhsar D.S."/>
            <person name="Dawson S.C."/>
        </authorList>
    </citation>
    <scope>NUCLEOTIDE SEQUENCE [LARGE SCALE GENOMIC DNA]</scope>
    <source>
        <strain evidence="7 8">NEG-M</strain>
    </source>
</reference>
<dbReference type="InterPro" id="IPR032378">
    <property type="entry name" value="ZC3H15/TMA46_C"/>
</dbReference>
<dbReference type="Pfam" id="PF16543">
    <property type="entry name" value="DFRP_C"/>
    <property type="match status" value="1"/>
</dbReference>
<feature type="region of interest" description="Disordered" evidence="5">
    <location>
        <begin position="71"/>
        <end position="106"/>
    </location>
</feature>
<keyword evidence="3" id="KW-0862">Zinc</keyword>
<dbReference type="GO" id="GO:0008270">
    <property type="term" value="F:zinc ion binding"/>
    <property type="evidence" value="ECO:0007669"/>
    <property type="project" value="UniProtKB-KW"/>
</dbReference>
<dbReference type="GO" id="GO:0003729">
    <property type="term" value="F:mRNA binding"/>
    <property type="evidence" value="ECO:0007669"/>
    <property type="project" value="TreeGrafter"/>
</dbReference>
<evidence type="ECO:0000256" key="4">
    <source>
        <dbReference type="SAM" id="Coils"/>
    </source>
</evidence>
<dbReference type="VEuPathDB" id="AmoebaDB:NAEGRDRAFT_64637"/>
<feature type="domain" description="ZC3H15/TMA46 family C-terminal" evidence="6">
    <location>
        <begin position="112"/>
        <end position="193"/>
    </location>
</feature>
<dbReference type="OrthoDB" id="278280at2759"/>
<evidence type="ECO:0000313" key="8">
    <source>
        <dbReference type="Proteomes" id="UP000006671"/>
    </source>
</evidence>
<dbReference type="STRING" id="5762.D2V717"/>
<gene>
    <name evidence="7" type="ORF">NAEGRDRAFT_64637</name>
</gene>
<feature type="coiled-coil region" evidence="4">
    <location>
        <begin position="40"/>
        <end position="70"/>
    </location>
</feature>
<organism evidence="8">
    <name type="scientific">Naegleria gruberi</name>
    <name type="common">Amoeba</name>
    <dbReference type="NCBI Taxonomy" id="5762"/>
    <lineage>
        <taxon>Eukaryota</taxon>
        <taxon>Discoba</taxon>
        <taxon>Heterolobosea</taxon>
        <taxon>Tetramitia</taxon>
        <taxon>Eutetramitia</taxon>
        <taxon>Vahlkampfiidae</taxon>
        <taxon>Naegleria</taxon>
    </lineage>
</organism>
<dbReference type="AlphaFoldDB" id="D2V717"/>
<protein>
    <submittedName>
        <fullName evidence="7">Predicted protein</fullName>
    </submittedName>
</protein>
<dbReference type="FunCoup" id="D2V717">
    <property type="interactions" value="823"/>
</dbReference>
<dbReference type="GeneID" id="8848946"/>
<evidence type="ECO:0000256" key="1">
    <source>
        <dbReference type="ARBA" id="ARBA00022723"/>
    </source>
</evidence>
<dbReference type="EMBL" id="GG738855">
    <property type="protein sequence ID" value="EFC47292.1"/>
    <property type="molecule type" value="Genomic_DNA"/>
</dbReference>
<dbReference type="GO" id="GO:0002181">
    <property type="term" value="P:cytoplasmic translation"/>
    <property type="evidence" value="ECO:0007669"/>
    <property type="project" value="TreeGrafter"/>
</dbReference>
<feature type="region of interest" description="Disordered" evidence="5">
    <location>
        <begin position="200"/>
        <end position="237"/>
    </location>
</feature>
<dbReference type="OMA" id="SRAMKMM"/>
<evidence type="ECO:0000256" key="2">
    <source>
        <dbReference type="ARBA" id="ARBA00022771"/>
    </source>
</evidence>
<feature type="region of interest" description="Disordered" evidence="5">
    <location>
        <begin position="1"/>
        <end position="21"/>
    </location>
</feature>
<proteinExistence type="predicted"/>
<dbReference type="RefSeq" id="XP_002680036.1">
    <property type="nucleotide sequence ID" value="XM_002679990.1"/>
</dbReference>
<dbReference type="Gene3D" id="3.30.160.20">
    <property type="match status" value="1"/>
</dbReference>
<evidence type="ECO:0000256" key="3">
    <source>
        <dbReference type="ARBA" id="ARBA00022833"/>
    </source>
</evidence>
<feature type="compositionally biased region" description="Basic and acidic residues" evidence="5">
    <location>
        <begin position="71"/>
        <end position="86"/>
    </location>
</feature>
<name>D2V717_NAEGR</name>
<dbReference type="KEGG" id="ngr:NAEGRDRAFT_64637"/>
<feature type="compositionally biased region" description="Acidic residues" evidence="5">
    <location>
        <begin position="200"/>
        <end position="224"/>
    </location>
</feature>
<keyword evidence="2" id="KW-0863">Zinc-finger</keyword>
<dbReference type="SUPFAM" id="SSF54768">
    <property type="entry name" value="dsRNA-binding domain-like"/>
    <property type="match status" value="1"/>
</dbReference>
<dbReference type="Gene3D" id="6.20.400.10">
    <property type="match status" value="1"/>
</dbReference>
<dbReference type="PANTHER" id="PTHR12681">
    <property type="entry name" value="ZINC FINGER-CONTAINING PROTEIN P48ZNF"/>
    <property type="match status" value="1"/>
</dbReference>
<evidence type="ECO:0000256" key="5">
    <source>
        <dbReference type="SAM" id="MobiDB-lite"/>
    </source>
</evidence>
<dbReference type="Proteomes" id="UP000006671">
    <property type="component" value="Unassembled WGS sequence"/>
</dbReference>
<dbReference type="GO" id="GO:0005829">
    <property type="term" value="C:cytosol"/>
    <property type="evidence" value="ECO:0007669"/>
    <property type="project" value="TreeGrafter"/>
</dbReference>
<dbReference type="eggNOG" id="ENOG502RYB1">
    <property type="taxonomic scope" value="Eukaryota"/>
</dbReference>